<dbReference type="AlphaFoldDB" id="A0A1V3C3V4"/>
<dbReference type="SUPFAM" id="SSF48452">
    <property type="entry name" value="TPR-like"/>
    <property type="match status" value="2"/>
</dbReference>
<proteinExistence type="predicted"/>
<dbReference type="RefSeq" id="WP_077691747.1">
    <property type="nucleotide sequence ID" value="NZ_MCOK01000001.1"/>
</dbReference>
<dbReference type="InterPro" id="IPR027417">
    <property type="entry name" value="P-loop_NTPase"/>
</dbReference>
<dbReference type="PANTHER" id="PTHR46082:SF6">
    <property type="entry name" value="AAA+ ATPASE DOMAIN-CONTAINING PROTEIN-RELATED"/>
    <property type="match status" value="1"/>
</dbReference>
<reference evidence="3" key="1">
    <citation type="submission" date="2016-08" db="EMBL/GenBank/DDBJ databases">
        <authorList>
            <person name="Tokovenko B."/>
            <person name="Kalinowski J."/>
        </authorList>
    </citation>
    <scope>NUCLEOTIDE SEQUENCE [LARGE SCALE GENOMIC DNA]</scope>
    <source>
        <strain evidence="3">UTMC102</strain>
    </source>
</reference>
<dbReference type="InterPro" id="IPR053137">
    <property type="entry name" value="NLR-like"/>
</dbReference>
<dbReference type="InterPro" id="IPR011990">
    <property type="entry name" value="TPR-like_helical_dom_sf"/>
</dbReference>
<accession>A0A1V3C3V4</accession>
<dbReference type="OrthoDB" id="127785at2"/>
<evidence type="ECO:0000313" key="2">
    <source>
        <dbReference type="EMBL" id="OOC55318.1"/>
    </source>
</evidence>
<dbReference type="EMBL" id="MCOK01000001">
    <property type="protein sequence ID" value="OOC55318.1"/>
    <property type="molecule type" value="Genomic_DNA"/>
</dbReference>
<dbReference type="STRING" id="501010.NOSIN_17085"/>
<dbReference type="Pfam" id="PF13424">
    <property type="entry name" value="TPR_12"/>
    <property type="match status" value="2"/>
</dbReference>
<dbReference type="PANTHER" id="PTHR46082">
    <property type="entry name" value="ATP/GTP-BINDING PROTEIN-RELATED"/>
    <property type="match status" value="1"/>
</dbReference>
<organism evidence="2 3">
    <name type="scientific">Nocardiopsis sinuspersici</name>
    <dbReference type="NCBI Taxonomy" id="501010"/>
    <lineage>
        <taxon>Bacteria</taxon>
        <taxon>Bacillati</taxon>
        <taxon>Actinomycetota</taxon>
        <taxon>Actinomycetes</taxon>
        <taxon>Streptosporangiales</taxon>
        <taxon>Nocardiopsidaceae</taxon>
        <taxon>Nocardiopsis</taxon>
    </lineage>
</organism>
<protein>
    <submittedName>
        <fullName evidence="2">ATP/GTP-binding protein</fullName>
    </submittedName>
</protein>
<sequence>MGSMAPPPDAHDNTSSGAVHGQLLQARDIHGGVTLQAPPAAPPPPADVSLDPPRPATAVRGREELLGALAEAMEAGAPVPHVLTGPGGFGKTTVAAALAERARRGGWTVFWVRPGNVAASMVEAAVEVGGPRREAEQVRGTRHQAARWVWRHLDAAPRPWLLVIDNADRPEELDPENRPGDQLGWMRASPGGFVLVTSRVGDSAQWTPARVHRIWELEGPAAAEALADHAGAGGLSELAGAEELAERLGGVPLALHLAGRILATHRVLFPDAHALLDRLGGDIGTLDELAAPFVTGTDVERRLLSGVWELSLRLVEEREPGAAPLLRLLSVLGPDSSEVPLRRLPLSELGGGVLGSLDEAGLARTVNALVVHGLVSVVAERGEMALRLHPLVSETARAAFTEADLAVVEQAESLLAWQRDRDLQFEFTALNTIVLLRLRLRPDDEPTATVTAQALLRTSTEQNREALRALVMVGRSLLRLRGYRKAERVLAHVVRHTARFPGPDDPLSLRARHHLAEAILEQGRVDEADEAFRVLHRDRERLLGPDHADTLETLYQVGRVSVRKERWEEAAWILGSVREERVRASGEEDPLALFAEQNLAYVAMRRGDPGTAEAGFRRVHAVRRRVLGPDHHMTADAAFYVARAAQEQGDAERALTGFADVRRVWIAQLGQEHPQVEMIDRRIAEAERFIERGGSVP</sequence>
<feature type="region of interest" description="Disordered" evidence="1">
    <location>
        <begin position="1"/>
        <end position="56"/>
    </location>
</feature>
<dbReference type="Gene3D" id="1.25.40.10">
    <property type="entry name" value="Tetratricopeptide repeat domain"/>
    <property type="match status" value="2"/>
</dbReference>
<keyword evidence="3" id="KW-1185">Reference proteome</keyword>
<dbReference type="Proteomes" id="UP000189004">
    <property type="component" value="Unassembled WGS sequence"/>
</dbReference>
<dbReference type="Gene3D" id="3.40.50.300">
    <property type="entry name" value="P-loop containing nucleotide triphosphate hydrolases"/>
    <property type="match status" value="1"/>
</dbReference>
<evidence type="ECO:0000313" key="3">
    <source>
        <dbReference type="Proteomes" id="UP000189004"/>
    </source>
</evidence>
<evidence type="ECO:0000256" key="1">
    <source>
        <dbReference type="SAM" id="MobiDB-lite"/>
    </source>
</evidence>
<name>A0A1V3C3V4_9ACTN</name>
<dbReference type="SUPFAM" id="SSF52540">
    <property type="entry name" value="P-loop containing nucleoside triphosphate hydrolases"/>
    <property type="match status" value="1"/>
</dbReference>
<comment type="caution">
    <text evidence="2">The sequence shown here is derived from an EMBL/GenBank/DDBJ whole genome shotgun (WGS) entry which is preliminary data.</text>
</comment>
<gene>
    <name evidence="2" type="ORF">NOSIN_17085</name>
</gene>